<sequence length="259" mass="28802">MSWYDPGEPILSPVKQIESKYPGMKVPVLPARAVVFCLGKGMPVLKEHYPCRQLMEKLPGFITHSEVLGIEGNTDVCFLHGGYAAPQIACTVETLHILGVKEVFLIGLCGGFAGHLSVGDIILPDKVWSEEGTSRHYLEDPGFAQVTPPFSFETLAAFFQRKGFRVFREPTVTTDAVYRQTYGKEQFWRDIGCAAVDMEASALINLCNLYGIRNAVALMVSDKHPLSENDPSWQWGNAKYGDMLIRYILDCIAFCTGKE</sequence>
<dbReference type="EMBL" id="CP068393">
    <property type="protein sequence ID" value="QUC68401.1"/>
    <property type="molecule type" value="Genomic_DNA"/>
</dbReference>
<gene>
    <name evidence="1" type="ORF">JYE49_06840</name>
</gene>
<evidence type="ECO:0000313" key="2">
    <source>
        <dbReference type="Proteomes" id="UP000682782"/>
    </source>
</evidence>
<organism evidence="1 2">
    <name type="scientific">Aristaeella hokkaidonensis</name>
    <dbReference type="NCBI Taxonomy" id="3046382"/>
    <lineage>
        <taxon>Bacteria</taxon>
        <taxon>Bacillati</taxon>
        <taxon>Bacillota</taxon>
        <taxon>Clostridia</taxon>
        <taxon>Eubacteriales</taxon>
        <taxon>Aristaeellaceae</taxon>
        <taxon>Aristaeella</taxon>
    </lineage>
</organism>
<reference evidence="1" key="1">
    <citation type="submission" date="2021-01" db="EMBL/GenBank/DDBJ databases">
        <title>Complete genome sequence of Clostridiales bacterium R-7.</title>
        <authorList>
            <person name="Mahoney-Kurpe S.C."/>
            <person name="Palevich N."/>
            <person name="Koike S."/>
            <person name="Moon C.D."/>
            <person name="Attwood G.T."/>
        </authorList>
    </citation>
    <scope>NUCLEOTIDE SEQUENCE</scope>
    <source>
        <strain evidence="1">R-7</strain>
    </source>
</reference>
<accession>A0AC61N927</accession>
<name>A0AC61N927_9FIRM</name>
<keyword evidence="2" id="KW-1185">Reference proteome</keyword>
<protein>
    <submittedName>
        <fullName evidence="1">Nucleoside phosphorylase</fullName>
    </submittedName>
</protein>
<dbReference type="Proteomes" id="UP000682782">
    <property type="component" value="Chromosome"/>
</dbReference>
<proteinExistence type="predicted"/>
<evidence type="ECO:0000313" key="1">
    <source>
        <dbReference type="EMBL" id="QUC68401.1"/>
    </source>
</evidence>